<dbReference type="SUPFAM" id="SSF140990">
    <property type="entry name" value="FtsH protease domain-like"/>
    <property type="match status" value="1"/>
</dbReference>
<dbReference type="SMART" id="SM00382">
    <property type="entry name" value="AAA"/>
    <property type="match status" value="1"/>
</dbReference>
<dbReference type="Gene3D" id="3.40.1690.20">
    <property type="match status" value="1"/>
</dbReference>
<comment type="subcellular location">
    <subcellularLocation>
        <location evidence="2">Mitochondrion inner membrane</location>
        <topology evidence="2">Single-pass membrane protein</topology>
        <orientation evidence="2">Matrix side</orientation>
    </subcellularLocation>
</comment>
<reference evidence="18 19" key="1">
    <citation type="submission" date="2022-03" db="EMBL/GenBank/DDBJ databases">
        <authorList>
            <person name="Macdonald S."/>
            <person name="Ahmed S."/>
            <person name="Newling K."/>
        </authorList>
    </citation>
    <scope>NUCLEOTIDE SEQUENCE [LARGE SCALE GENOMIC DNA]</scope>
</reference>
<evidence type="ECO:0000256" key="7">
    <source>
        <dbReference type="ARBA" id="ARBA00022741"/>
    </source>
</evidence>
<feature type="region of interest" description="Disordered" evidence="16">
    <location>
        <begin position="95"/>
        <end position="130"/>
    </location>
</feature>
<evidence type="ECO:0000259" key="17">
    <source>
        <dbReference type="SMART" id="SM00382"/>
    </source>
</evidence>
<dbReference type="SUPFAM" id="SSF52540">
    <property type="entry name" value="P-loop containing nucleoside triphosphate hydrolases"/>
    <property type="match status" value="1"/>
</dbReference>
<evidence type="ECO:0000256" key="3">
    <source>
        <dbReference type="ARBA" id="ARBA00010044"/>
    </source>
</evidence>
<keyword evidence="10" id="KW-0862">Zinc</keyword>
<dbReference type="Gene3D" id="1.10.8.60">
    <property type="match status" value="1"/>
</dbReference>
<dbReference type="InterPro" id="IPR037219">
    <property type="entry name" value="Peptidase_M41-like"/>
</dbReference>
<evidence type="ECO:0000256" key="4">
    <source>
        <dbReference type="ARBA" id="ARBA00010550"/>
    </source>
</evidence>
<dbReference type="FunFam" id="1.20.58.760:FF:000005">
    <property type="entry name" value="ATP-dependent zinc metalloprotease FTSH 10, mitochondrial"/>
    <property type="match status" value="1"/>
</dbReference>
<keyword evidence="6" id="KW-0479">Metal-binding</keyword>
<dbReference type="CDD" id="cd19501">
    <property type="entry name" value="RecA-like_FtsH"/>
    <property type="match status" value="1"/>
</dbReference>
<dbReference type="GO" id="GO:0005743">
    <property type="term" value="C:mitochondrial inner membrane"/>
    <property type="evidence" value="ECO:0007669"/>
    <property type="project" value="UniProtKB-SubCell"/>
</dbReference>
<keyword evidence="19" id="KW-1185">Reference proteome</keyword>
<evidence type="ECO:0000256" key="1">
    <source>
        <dbReference type="ARBA" id="ARBA00001947"/>
    </source>
</evidence>
<feature type="region of interest" description="Disordered" evidence="16">
    <location>
        <begin position="787"/>
        <end position="821"/>
    </location>
</feature>
<keyword evidence="7" id="KW-0547">Nucleotide-binding</keyword>
<dbReference type="Gene3D" id="1.20.58.760">
    <property type="entry name" value="Peptidase M41"/>
    <property type="match status" value="1"/>
</dbReference>
<keyword evidence="8" id="KW-0999">Mitochondrion inner membrane</keyword>
<dbReference type="InterPro" id="IPR003960">
    <property type="entry name" value="ATPase_AAA_CS"/>
</dbReference>
<evidence type="ECO:0000256" key="15">
    <source>
        <dbReference type="ARBA" id="ARBA00057665"/>
    </source>
</evidence>
<keyword evidence="8" id="KW-0472">Membrane</keyword>
<evidence type="ECO:0000256" key="11">
    <source>
        <dbReference type="ARBA" id="ARBA00022840"/>
    </source>
</evidence>
<dbReference type="InterPro" id="IPR000642">
    <property type="entry name" value="Peptidase_M41"/>
</dbReference>
<dbReference type="GO" id="GO:0006508">
    <property type="term" value="P:proteolysis"/>
    <property type="evidence" value="ECO:0007669"/>
    <property type="project" value="UniProtKB-KW"/>
</dbReference>
<dbReference type="Pfam" id="PF06480">
    <property type="entry name" value="FtsH_ext"/>
    <property type="match status" value="1"/>
</dbReference>
<gene>
    <name evidence="18" type="ORF">ERUC_LOCUS22790</name>
</gene>
<dbReference type="GO" id="GO:0046872">
    <property type="term" value="F:metal ion binding"/>
    <property type="evidence" value="ECO:0007669"/>
    <property type="project" value="UniProtKB-KW"/>
</dbReference>
<name>A0ABC8KED6_ERUVS</name>
<evidence type="ECO:0000256" key="10">
    <source>
        <dbReference type="ARBA" id="ARBA00022833"/>
    </source>
</evidence>
<dbReference type="EMBL" id="CAKOAT010226265">
    <property type="protein sequence ID" value="CAH8357035.1"/>
    <property type="molecule type" value="Genomic_DNA"/>
</dbReference>
<dbReference type="PANTHER" id="PTHR43655">
    <property type="entry name" value="ATP-DEPENDENT PROTEASE"/>
    <property type="match status" value="1"/>
</dbReference>
<keyword evidence="13" id="KW-0482">Metalloprotease</keyword>
<dbReference type="GO" id="GO:0008237">
    <property type="term" value="F:metallopeptidase activity"/>
    <property type="evidence" value="ECO:0007669"/>
    <property type="project" value="UniProtKB-KW"/>
</dbReference>
<evidence type="ECO:0000256" key="16">
    <source>
        <dbReference type="SAM" id="MobiDB-lite"/>
    </source>
</evidence>
<keyword evidence="11" id="KW-0067">ATP-binding</keyword>
<dbReference type="InterPro" id="IPR003959">
    <property type="entry name" value="ATPase_AAA_core"/>
</dbReference>
<dbReference type="PROSITE" id="PS00674">
    <property type="entry name" value="AAA"/>
    <property type="match status" value="1"/>
</dbReference>
<comment type="similarity">
    <text evidence="4">In the N-terminal section; belongs to the AAA ATPase family.</text>
</comment>
<feature type="domain" description="AAA+ ATPase" evidence="17">
    <location>
        <begin position="367"/>
        <end position="506"/>
    </location>
</feature>
<evidence type="ECO:0000256" key="6">
    <source>
        <dbReference type="ARBA" id="ARBA00022723"/>
    </source>
</evidence>
<comment type="function">
    <text evidence="15">Probable ATP-dependent zinc metallopeptidase. Involved in the assembly and/or stability of the complexes I and V of the mitochondrial oxidative phosphorylation system.</text>
</comment>
<comment type="cofactor">
    <cofactor evidence="1">
        <name>Zn(2+)</name>
        <dbReference type="ChEBI" id="CHEBI:29105"/>
    </cofactor>
</comment>
<dbReference type="FunFam" id="3.40.1690.20:FF:000004">
    <property type="entry name" value="ATP-dependent zinc metalloprotease FTSH 10 mitochondrial"/>
    <property type="match status" value="1"/>
</dbReference>
<comment type="similarity">
    <text evidence="3">In the C-terminal section; belongs to the peptidase M41 family.</text>
</comment>
<dbReference type="Proteomes" id="UP001642260">
    <property type="component" value="Unassembled WGS sequence"/>
</dbReference>
<evidence type="ECO:0000256" key="8">
    <source>
        <dbReference type="ARBA" id="ARBA00022792"/>
    </source>
</evidence>
<dbReference type="PANTHER" id="PTHR43655:SF35">
    <property type="entry name" value="ATP-DEPENDENT ZINC METALLOPROTEASE FTSH 3, MITOCHONDRIAL"/>
    <property type="match status" value="1"/>
</dbReference>
<dbReference type="AlphaFoldDB" id="A0ABC8KED6"/>
<evidence type="ECO:0000256" key="9">
    <source>
        <dbReference type="ARBA" id="ARBA00022801"/>
    </source>
</evidence>
<dbReference type="HAMAP" id="MF_01458">
    <property type="entry name" value="FtsH"/>
    <property type="match status" value="1"/>
</dbReference>
<keyword evidence="14" id="KW-0496">Mitochondrion</keyword>
<dbReference type="InterPro" id="IPR011546">
    <property type="entry name" value="Pept_M41_FtsH_extracell"/>
</dbReference>
<dbReference type="InterPro" id="IPR041569">
    <property type="entry name" value="AAA_lid_3"/>
</dbReference>
<feature type="compositionally biased region" description="Basic and acidic residues" evidence="16">
    <location>
        <begin position="787"/>
        <end position="798"/>
    </location>
</feature>
<dbReference type="Pfam" id="PF01434">
    <property type="entry name" value="Peptidase_M41"/>
    <property type="match status" value="1"/>
</dbReference>
<dbReference type="InterPro" id="IPR003593">
    <property type="entry name" value="AAA+_ATPase"/>
</dbReference>
<dbReference type="FunFam" id="3.40.50.300:FF:000001">
    <property type="entry name" value="ATP-dependent zinc metalloprotease FtsH"/>
    <property type="match status" value="1"/>
</dbReference>
<feature type="compositionally biased region" description="Basic and acidic residues" evidence="16">
    <location>
        <begin position="95"/>
        <end position="129"/>
    </location>
</feature>
<evidence type="ECO:0000313" key="19">
    <source>
        <dbReference type="Proteomes" id="UP001642260"/>
    </source>
</evidence>
<comment type="caution">
    <text evidence="18">The sequence shown here is derived from an EMBL/GenBank/DDBJ whole genome shotgun (WGS) entry which is preliminary data.</text>
</comment>
<organism evidence="18 19">
    <name type="scientific">Eruca vesicaria subsp. sativa</name>
    <name type="common">Garden rocket</name>
    <name type="synonym">Eruca sativa</name>
    <dbReference type="NCBI Taxonomy" id="29727"/>
    <lineage>
        <taxon>Eukaryota</taxon>
        <taxon>Viridiplantae</taxon>
        <taxon>Streptophyta</taxon>
        <taxon>Embryophyta</taxon>
        <taxon>Tracheophyta</taxon>
        <taxon>Spermatophyta</taxon>
        <taxon>Magnoliopsida</taxon>
        <taxon>eudicotyledons</taxon>
        <taxon>Gunneridae</taxon>
        <taxon>Pentapetalae</taxon>
        <taxon>rosids</taxon>
        <taxon>malvids</taxon>
        <taxon>Brassicales</taxon>
        <taxon>Brassicaceae</taxon>
        <taxon>Brassiceae</taxon>
        <taxon>Eruca</taxon>
    </lineage>
</organism>
<evidence type="ECO:0000256" key="13">
    <source>
        <dbReference type="ARBA" id="ARBA00023049"/>
    </source>
</evidence>
<dbReference type="Pfam" id="PF00004">
    <property type="entry name" value="AAA"/>
    <property type="match status" value="1"/>
</dbReference>
<proteinExistence type="inferred from homology"/>
<sequence length="821" mass="90178">MTMFFSKLGRSSISRSRGFLYGGGGVRSARLIPPPGIEAAASVNQVEGGGLGFLSRHFASLTGRKGLVGDDLIGVFANPRLRRFFSDEAPKKKNYENYFPKEPKQEPKSDQKSESNSKEGSESSDKNENENLGDMFANRFQNLLIPLVALAIFLSSFSFGSGDQQQISFQEFKNKLLEPGLVDHIDVSNKSVAKVYVRSTPRDQQTTQDVVIQGNGNAQGIPVKRTGGQYKYYFNIGSVESFEEKLEEAQEALGIDPHEFVPVTYTTEMAWFQEFLRFAPTLLLLGTLVYGARRMQGGIGGLGGTGGKNGRGIFNIGKATITRADKNSKNKIYFKDVAGCEEAKQEIMEFVHFLKNPKKYEDLGAKIPKGALLVGPPGTGKTLLAKATAGESGVPFLSISGSDFMEMFVGVGPSRVRNLFQEARQAAPSIIFIDEIDAIGRARGRGGLGGNDERESTLNQLLVEMDGFGTTAGVVVLAGTNRPDILDKALLRPGRFDRQITIDKPDIKGRDQIFQIYLKKIKLDHEPSYYSQRLAALTPGFAGADIANVCNEAALIAARHEGATVTMAHFESAIDRVIGGLEKKNRVISKLERRTVAYHESGHAVAGWFLEHAEPLLKVTIVPRGTAALGFAQYVPNENLLMTKEQLFDMTCMTLGGRAAEQVLIGKISTGAQNDLEKVTKMTYAQVAVYGFSDKVGLLSFPPRDDGYDFNKPYSNKTGAIIDEEVREWVGKAYEKTVELIETHKEKVAEIAELLLEKEVLHQDDLKKVLGERPFKPVEVTNYDRFKSGFEESEKEESTTTVRPVVDEGAPPPLEPQVVPT</sequence>
<dbReference type="Pfam" id="PF17862">
    <property type="entry name" value="AAA_lid_3"/>
    <property type="match status" value="1"/>
</dbReference>
<evidence type="ECO:0000256" key="14">
    <source>
        <dbReference type="ARBA" id="ARBA00023128"/>
    </source>
</evidence>
<evidence type="ECO:0000256" key="12">
    <source>
        <dbReference type="ARBA" id="ARBA00022946"/>
    </source>
</evidence>
<dbReference type="Gene3D" id="3.40.50.300">
    <property type="entry name" value="P-loop containing nucleotide triphosphate hydrolases"/>
    <property type="match status" value="1"/>
</dbReference>
<keyword evidence="9" id="KW-0378">Hydrolase</keyword>
<evidence type="ECO:0000256" key="2">
    <source>
        <dbReference type="ARBA" id="ARBA00004298"/>
    </source>
</evidence>
<dbReference type="GO" id="GO:0005524">
    <property type="term" value="F:ATP binding"/>
    <property type="evidence" value="ECO:0007669"/>
    <property type="project" value="UniProtKB-KW"/>
</dbReference>
<accession>A0ABC8KED6</accession>
<evidence type="ECO:0000313" key="18">
    <source>
        <dbReference type="EMBL" id="CAH8357035.1"/>
    </source>
</evidence>
<dbReference type="InterPro" id="IPR005936">
    <property type="entry name" value="FtsH"/>
</dbReference>
<dbReference type="FunFam" id="1.10.8.60:FF:000019">
    <property type="entry name" value="AFG3-like AAA ATPase 2"/>
    <property type="match status" value="1"/>
</dbReference>
<dbReference type="NCBIfam" id="TIGR01241">
    <property type="entry name" value="FtsH_fam"/>
    <property type="match status" value="1"/>
</dbReference>
<protein>
    <recommendedName>
        <fullName evidence="17">AAA+ ATPase domain-containing protein</fullName>
    </recommendedName>
</protein>
<evidence type="ECO:0000256" key="5">
    <source>
        <dbReference type="ARBA" id="ARBA00022670"/>
    </source>
</evidence>
<keyword evidence="12" id="KW-0809">Transit peptide</keyword>
<dbReference type="InterPro" id="IPR027417">
    <property type="entry name" value="P-loop_NTPase"/>
</dbReference>
<dbReference type="InterPro" id="IPR050928">
    <property type="entry name" value="ATP-dep_Zn_Metalloprotease"/>
</dbReference>
<keyword evidence="5" id="KW-0645">Protease</keyword>